<dbReference type="InParanoid" id="D0P0G4"/>
<dbReference type="VEuPathDB" id="FungiDB:PITG_19627"/>
<reference evidence="2" key="1">
    <citation type="journal article" date="2009" name="Nature">
        <title>Genome sequence and analysis of the Irish potato famine pathogen Phytophthora infestans.</title>
        <authorList>
            <consortium name="The Broad Institute Genome Sequencing Platform"/>
            <person name="Haas B.J."/>
            <person name="Kamoun S."/>
            <person name="Zody M.C."/>
            <person name="Jiang R.H."/>
            <person name="Handsaker R.E."/>
            <person name="Cano L.M."/>
            <person name="Grabherr M."/>
            <person name="Kodira C.D."/>
            <person name="Raffaele S."/>
            <person name="Torto-Alalibo T."/>
            <person name="Bozkurt T.O."/>
            <person name="Ah-Fong A.M."/>
            <person name="Alvarado L."/>
            <person name="Anderson V.L."/>
            <person name="Armstrong M.R."/>
            <person name="Avrova A."/>
            <person name="Baxter L."/>
            <person name="Beynon J."/>
            <person name="Boevink P.C."/>
            <person name="Bollmann S.R."/>
            <person name="Bos J.I."/>
            <person name="Bulone V."/>
            <person name="Cai G."/>
            <person name="Cakir C."/>
            <person name="Carrington J.C."/>
            <person name="Chawner M."/>
            <person name="Conti L."/>
            <person name="Costanzo S."/>
            <person name="Ewan R."/>
            <person name="Fahlgren N."/>
            <person name="Fischbach M.A."/>
            <person name="Fugelstad J."/>
            <person name="Gilroy E.M."/>
            <person name="Gnerre S."/>
            <person name="Green P.J."/>
            <person name="Grenville-Briggs L.J."/>
            <person name="Griffith J."/>
            <person name="Grunwald N.J."/>
            <person name="Horn K."/>
            <person name="Horner N.R."/>
            <person name="Hu C.H."/>
            <person name="Huitema E."/>
            <person name="Jeong D.H."/>
            <person name="Jones A.M."/>
            <person name="Jones J.D."/>
            <person name="Jones R.W."/>
            <person name="Karlsson E.K."/>
            <person name="Kunjeti S.G."/>
            <person name="Lamour K."/>
            <person name="Liu Z."/>
            <person name="Ma L."/>
            <person name="Maclean D."/>
            <person name="Chibucos M.C."/>
            <person name="McDonald H."/>
            <person name="McWalters J."/>
            <person name="Meijer H.J."/>
            <person name="Morgan W."/>
            <person name="Morris P.F."/>
            <person name="Munro C.A."/>
            <person name="O'Neill K."/>
            <person name="Ospina-Giraldo M."/>
            <person name="Pinzon A."/>
            <person name="Pritchard L."/>
            <person name="Ramsahoye B."/>
            <person name="Ren Q."/>
            <person name="Restrepo S."/>
            <person name="Roy S."/>
            <person name="Sadanandom A."/>
            <person name="Savidor A."/>
            <person name="Schornack S."/>
            <person name="Schwartz D.C."/>
            <person name="Schumann U.D."/>
            <person name="Schwessinger B."/>
            <person name="Seyer L."/>
            <person name="Sharpe T."/>
            <person name="Silvar C."/>
            <person name="Song J."/>
            <person name="Studholme D.J."/>
            <person name="Sykes S."/>
            <person name="Thines M."/>
            <person name="van de Vondervoort P.J."/>
            <person name="Phuntumart V."/>
            <person name="Wawra S."/>
            <person name="Weide R."/>
            <person name="Win J."/>
            <person name="Young C."/>
            <person name="Zhou S."/>
            <person name="Fry W."/>
            <person name="Meyers B.C."/>
            <person name="van West P."/>
            <person name="Ristaino J."/>
            <person name="Govers F."/>
            <person name="Birch P.R."/>
            <person name="Whisson S.C."/>
            <person name="Judelson H.S."/>
            <person name="Nusbaum C."/>
        </authorList>
    </citation>
    <scope>NUCLEOTIDE SEQUENCE [LARGE SCALE GENOMIC DNA]</scope>
    <source>
        <strain evidence="2">T30-4</strain>
    </source>
</reference>
<proteinExistence type="predicted"/>
<gene>
    <name evidence="1" type="ORF">PITG_19627</name>
</gene>
<dbReference type="OrthoDB" id="90002at2759"/>
<evidence type="ECO:0000313" key="2">
    <source>
        <dbReference type="Proteomes" id="UP000006643"/>
    </source>
</evidence>
<dbReference type="RefSeq" id="XP_002896193.1">
    <property type="nucleotide sequence ID" value="XM_002896147.1"/>
</dbReference>
<organism evidence="1 2">
    <name type="scientific">Phytophthora infestans (strain T30-4)</name>
    <name type="common">Potato late blight agent</name>
    <dbReference type="NCBI Taxonomy" id="403677"/>
    <lineage>
        <taxon>Eukaryota</taxon>
        <taxon>Sar</taxon>
        <taxon>Stramenopiles</taxon>
        <taxon>Oomycota</taxon>
        <taxon>Peronosporomycetes</taxon>
        <taxon>Peronosporales</taxon>
        <taxon>Peronosporaceae</taxon>
        <taxon>Phytophthora</taxon>
    </lineage>
</organism>
<dbReference type="HOGENOM" id="CLU_1638682_0_0_1"/>
<name>D0P0G4_PHYIT</name>
<dbReference type="EMBL" id="DS028219">
    <property type="protein sequence ID" value="EEY52926.1"/>
    <property type="molecule type" value="Genomic_DNA"/>
</dbReference>
<sequence>MIGSLQAADMKEAYTSQLGCIGTLPLESEYETNVSVTFFGHHQTRSRLNFSLPNLRASCSSDGGRPVGRLTEAFLNHGKALSEVRREVYQLLVEETWKTAMRSRHYITTQCLDTPSHSAWMVLYKHGNYVNFVNATSLNSSFDDSVPTTTSLITRLAVNRLS</sequence>
<dbReference type="AlphaFoldDB" id="D0P0G4"/>
<evidence type="ECO:0000313" key="1">
    <source>
        <dbReference type="EMBL" id="EEY52926.1"/>
    </source>
</evidence>
<dbReference type="Proteomes" id="UP000006643">
    <property type="component" value="Unassembled WGS sequence"/>
</dbReference>
<keyword evidence="2" id="KW-1185">Reference proteome</keyword>
<protein>
    <submittedName>
        <fullName evidence="1">Uncharacterized protein</fullName>
    </submittedName>
</protein>
<dbReference type="KEGG" id="pif:PITG_19627"/>
<accession>D0P0G4</accession>
<dbReference type="GeneID" id="9467061"/>